<dbReference type="Proteomes" id="UP000261560">
    <property type="component" value="Unplaced"/>
</dbReference>
<evidence type="ECO:0000313" key="9">
    <source>
        <dbReference type="Proteomes" id="UP000261560"/>
    </source>
</evidence>
<keyword evidence="3" id="KW-0862">Zinc</keyword>
<evidence type="ECO:0000256" key="3">
    <source>
        <dbReference type="ARBA" id="ARBA00022833"/>
    </source>
</evidence>
<dbReference type="Pfam" id="PF25600">
    <property type="entry name" value="TRIM_CC"/>
    <property type="match status" value="1"/>
</dbReference>
<evidence type="ECO:0000313" key="8">
    <source>
        <dbReference type="Ensembl" id="ENSOMEP00000032968.1"/>
    </source>
</evidence>
<keyword evidence="5" id="KW-0175">Coiled coil</keyword>
<evidence type="ECO:0000259" key="6">
    <source>
        <dbReference type="PROSITE" id="PS50089"/>
    </source>
</evidence>
<dbReference type="PROSITE" id="PS50119">
    <property type="entry name" value="ZF_BBOX"/>
    <property type="match status" value="1"/>
</dbReference>
<sequence length="324" mass="37036">MEPKRVNLDGAAFSCSICLDLLDNPVTIPCGHSYCMVCIKGFWEGKANESRSCPQCREAFTSEPALVKNTMLAALTEELQKTRLGPPPAAAAAAAHRYAGPEDVACDVCTGRKLQAVKSCLTCLASYCDEHIQPHFDVAAFKKHKLVEPFKNLQENICSTHDEVMKMFCRTDQKCICYLCSVEEHRDHDTVSAAAERTERQRKLEESQQQIQQRIQEREKEVKLLQQQEEAINETADQTVDDSDEIFTEIIQLIQKRRGEVKNKIQSQQQTEVSRVKDLQEEFILYNSNWLSLHNFECYHFLKYTHNNKLGPRPRKGHSGQENE</sequence>
<accession>A0A3B3DS74</accession>
<dbReference type="PANTHER" id="PTHR25465:SF5">
    <property type="entry name" value="E3 UBIQUITIN_ISG15 LIGASE TRIM25-RELATED"/>
    <property type="match status" value="1"/>
</dbReference>
<reference evidence="8" key="1">
    <citation type="submission" date="2025-08" db="UniProtKB">
        <authorList>
            <consortium name="Ensembl"/>
        </authorList>
    </citation>
    <scope>IDENTIFICATION</scope>
</reference>
<organism evidence="8 9">
    <name type="scientific">Oryzias melastigma</name>
    <name type="common">Marine medaka</name>
    <dbReference type="NCBI Taxonomy" id="30732"/>
    <lineage>
        <taxon>Eukaryota</taxon>
        <taxon>Metazoa</taxon>
        <taxon>Chordata</taxon>
        <taxon>Craniata</taxon>
        <taxon>Vertebrata</taxon>
        <taxon>Euteleostomi</taxon>
        <taxon>Actinopterygii</taxon>
        <taxon>Neopterygii</taxon>
        <taxon>Teleostei</taxon>
        <taxon>Neoteleostei</taxon>
        <taxon>Acanthomorphata</taxon>
        <taxon>Ovalentaria</taxon>
        <taxon>Atherinomorphae</taxon>
        <taxon>Beloniformes</taxon>
        <taxon>Adrianichthyidae</taxon>
        <taxon>Oryziinae</taxon>
        <taxon>Oryzias</taxon>
    </lineage>
</organism>
<dbReference type="CDD" id="cd19769">
    <property type="entry name" value="Bbox2_TRIM16-like"/>
    <property type="match status" value="1"/>
</dbReference>
<dbReference type="PROSITE" id="PS50089">
    <property type="entry name" value="ZF_RING_2"/>
    <property type="match status" value="1"/>
</dbReference>
<dbReference type="SMART" id="SM00336">
    <property type="entry name" value="BBOX"/>
    <property type="match status" value="1"/>
</dbReference>
<dbReference type="PANTHER" id="PTHR25465">
    <property type="entry name" value="B-BOX DOMAIN CONTAINING"/>
    <property type="match status" value="1"/>
</dbReference>
<dbReference type="SMART" id="SM00184">
    <property type="entry name" value="RING"/>
    <property type="match status" value="1"/>
</dbReference>
<dbReference type="InterPro" id="IPR051051">
    <property type="entry name" value="E3_ubiq-ligase_TRIM/RNF"/>
</dbReference>
<dbReference type="PaxDb" id="30732-ENSOMEP00000032968"/>
<keyword evidence="9" id="KW-1185">Reference proteome</keyword>
<dbReference type="InterPro" id="IPR000315">
    <property type="entry name" value="Znf_B-box"/>
</dbReference>
<protein>
    <recommendedName>
        <fullName evidence="10">FinTRIM family, member 67</fullName>
    </recommendedName>
</protein>
<evidence type="ECO:0000259" key="7">
    <source>
        <dbReference type="PROSITE" id="PS50119"/>
    </source>
</evidence>
<feature type="domain" description="RING-type" evidence="6">
    <location>
        <begin position="15"/>
        <end position="57"/>
    </location>
</feature>
<dbReference type="STRING" id="30732.ENSOMEP00000032968"/>
<dbReference type="InterPro" id="IPR001841">
    <property type="entry name" value="Znf_RING"/>
</dbReference>
<dbReference type="SUPFAM" id="SSF57850">
    <property type="entry name" value="RING/U-box"/>
    <property type="match status" value="1"/>
</dbReference>
<proteinExistence type="predicted"/>
<dbReference type="Ensembl" id="ENSOMET00000025614.1">
    <property type="protein sequence ID" value="ENSOMEP00000032968.1"/>
    <property type="gene ID" value="ENSOMEG00000018670.1"/>
</dbReference>
<dbReference type="PROSITE" id="PS00518">
    <property type="entry name" value="ZF_RING_1"/>
    <property type="match status" value="1"/>
</dbReference>
<dbReference type="Gene3D" id="3.30.40.10">
    <property type="entry name" value="Zinc/RING finger domain, C3HC4 (zinc finger)"/>
    <property type="match status" value="1"/>
</dbReference>
<dbReference type="Pfam" id="PF15227">
    <property type="entry name" value="zf-C3HC4_4"/>
    <property type="match status" value="1"/>
</dbReference>
<keyword evidence="2 4" id="KW-0863">Zinc-finger</keyword>
<dbReference type="Pfam" id="PF00643">
    <property type="entry name" value="zf-B_box"/>
    <property type="match status" value="1"/>
</dbReference>
<dbReference type="Gene3D" id="3.30.160.60">
    <property type="entry name" value="Classic Zinc Finger"/>
    <property type="match status" value="1"/>
</dbReference>
<dbReference type="AlphaFoldDB" id="A0A3B3DS74"/>
<feature type="domain" description="B box-type" evidence="7">
    <location>
        <begin position="153"/>
        <end position="193"/>
    </location>
</feature>
<evidence type="ECO:0000256" key="1">
    <source>
        <dbReference type="ARBA" id="ARBA00022723"/>
    </source>
</evidence>
<dbReference type="GeneTree" id="ENSGT01150000286922"/>
<dbReference type="Gene3D" id="4.10.830.40">
    <property type="match status" value="1"/>
</dbReference>
<feature type="coiled-coil region" evidence="5">
    <location>
        <begin position="201"/>
        <end position="238"/>
    </location>
</feature>
<evidence type="ECO:0008006" key="10">
    <source>
        <dbReference type="Google" id="ProtNLM"/>
    </source>
</evidence>
<dbReference type="InterPro" id="IPR013083">
    <property type="entry name" value="Znf_RING/FYVE/PHD"/>
</dbReference>
<reference evidence="8" key="2">
    <citation type="submission" date="2025-09" db="UniProtKB">
        <authorList>
            <consortium name="Ensembl"/>
        </authorList>
    </citation>
    <scope>IDENTIFICATION</scope>
</reference>
<evidence type="ECO:0000256" key="4">
    <source>
        <dbReference type="PROSITE-ProRule" id="PRU00024"/>
    </source>
</evidence>
<evidence type="ECO:0000256" key="5">
    <source>
        <dbReference type="SAM" id="Coils"/>
    </source>
</evidence>
<dbReference type="InterPro" id="IPR058030">
    <property type="entry name" value="TRIM8/14/16/25/29/45/65_CC"/>
</dbReference>
<dbReference type="SUPFAM" id="SSF57845">
    <property type="entry name" value="B-box zinc-binding domain"/>
    <property type="match status" value="1"/>
</dbReference>
<name>A0A3B3DS74_ORYME</name>
<dbReference type="InterPro" id="IPR017907">
    <property type="entry name" value="Znf_RING_CS"/>
</dbReference>
<evidence type="ECO:0000256" key="2">
    <source>
        <dbReference type="ARBA" id="ARBA00022771"/>
    </source>
</evidence>
<keyword evidence="1" id="KW-0479">Metal-binding</keyword>
<dbReference type="GO" id="GO:0008270">
    <property type="term" value="F:zinc ion binding"/>
    <property type="evidence" value="ECO:0007669"/>
    <property type="project" value="UniProtKB-KW"/>
</dbReference>